<reference evidence="1" key="1">
    <citation type="submission" date="2024-01" db="EMBL/GenBank/DDBJ databases">
        <title>Bank of Algae and Cyanobacteria of the Azores (BACA) strain genomes.</title>
        <authorList>
            <person name="Luz R."/>
            <person name="Cordeiro R."/>
            <person name="Fonseca A."/>
            <person name="Goncalves V."/>
        </authorList>
    </citation>
    <scope>NUCLEOTIDE SEQUENCE</scope>
    <source>
        <strain evidence="1">BACA0141</strain>
    </source>
</reference>
<keyword evidence="2" id="KW-1185">Reference proteome</keyword>
<proteinExistence type="predicted"/>
<name>A0AAW9Q7V8_9CYAN</name>
<dbReference type="AlphaFoldDB" id="A0AAW9Q7V8"/>
<evidence type="ECO:0000313" key="2">
    <source>
        <dbReference type="Proteomes" id="UP001333818"/>
    </source>
</evidence>
<dbReference type="EMBL" id="JAZBJZ010000124">
    <property type="protein sequence ID" value="MEE3719310.1"/>
    <property type="molecule type" value="Genomic_DNA"/>
</dbReference>
<evidence type="ECO:0000313" key="1">
    <source>
        <dbReference type="EMBL" id="MEE3719310.1"/>
    </source>
</evidence>
<comment type="caution">
    <text evidence="1">The sequence shown here is derived from an EMBL/GenBank/DDBJ whole genome shotgun (WGS) entry which is preliminary data.</text>
</comment>
<dbReference type="Proteomes" id="UP001333818">
    <property type="component" value="Unassembled WGS sequence"/>
</dbReference>
<gene>
    <name evidence="1" type="ORF">V2H45_21435</name>
</gene>
<accession>A0AAW9Q7V8</accession>
<sequence length="125" mass="13578">MGNVRETLKSALTLEGALGVALGDWKTGMCLGYAGTDNSAFPVANLELAVAGNTQVIRAKLRVAQALKLDAGIEDILITLTNQYHLIRMTQAIEGLFFYLALDREKGNLALARYKLVQLEKSLVI</sequence>
<dbReference type="RefSeq" id="WP_330485747.1">
    <property type="nucleotide sequence ID" value="NZ_JAZBJZ010000124.1"/>
</dbReference>
<organism evidence="1 2">
    <name type="scientific">Tumidithrix elongata BACA0141</name>
    <dbReference type="NCBI Taxonomy" id="2716417"/>
    <lineage>
        <taxon>Bacteria</taxon>
        <taxon>Bacillati</taxon>
        <taxon>Cyanobacteriota</taxon>
        <taxon>Cyanophyceae</taxon>
        <taxon>Pseudanabaenales</taxon>
        <taxon>Pseudanabaenaceae</taxon>
        <taxon>Tumidithrix</taxon>
        <taxon>Tumidithrix elongata</taxon>
    </lineage>
</organism>
<protein>
    <recommendedName>
        <fullName evidence="3">Roadblock/LAMTOR2 domain-containing protein</fullName>
    </recommendedName>
</protein>
<evidence type="ECO:0008006" key="3">
    <source>
        <dbReference type="Google" id="ProtNLM"/>
    </source>
</evidence>